<gene>
    <name evidence="3" type="ORF">ENK37_05250</name>
</gene>
<feature type="domain" description="Sugar fermentation stimulation protein C-terminal" evidence="1">
    <location>
        <begin position="92"/>
        <end position="206"/>
    </location>
</feature>
<dbReference type="GO" id="GO:0003677">
    <property type="term" value="F:DNA binding"/>
    <property type="evidence" value="ECO:0007669"/>
    <property type="project" value="InterPro"/>
</dbReference>
<dbReference type="Pfam" id="PF03749">
    <property type="entry name" value="SfsA"/>
    <property type="match status" value="1"/>
</dbReference>
<accession>A0A7C4VC43</accession>
<dbReference type="PANTHER" id="PTHR30545:SF2">
    <property type="entry name" value="SUGAR FERMENTATION STIMULATION PROTEIN A"/>
    <property type="match status" value="1"/>
</dbReference>
<dbReference type="CDD" id="cd22359">
    <property type="entry name" value="SfsA-like_bacterial"/>
    <property type="match status" value="1"/>
</dbReference>
<feature type="domain" description="SfsA N-terminal OB" evidence="2">
    <location>
        <begin position="16"/>
        <end position="77"/>
    </location>
</feature>
<evidence type="ECO:0000259" key="2">
    <source>
        <dbReference type="Pfam" id="PF17746"/>
    </source>
</evidence>
<dbReference type="InterPro" id="IPR040452">
    <property type="entry name" value="SfsA_C"/>
</dbReference>
<dbReference type="InterPro" id="IPR041465">
    <property type="entry name" value="SfsA_N"/>
</dbReference>
<dbReference type="InterPro" id="IPR005224">
    <property type="entry name" value="SfsA"/>
</dbReference>
<evidence type="ECO:0000313" key="3">
    <source>
        <dbReference type="EMBL" id="HGY09446.1"/>
    </source>
</evidence>
<dbReference type="AlphaFoldDB" id="A0A7C4VC43"/>
<dbReference type="Proteomes" id="UP000885759">
    <property type="component" value="Unassembled WGS sequence"/>
</dbReference>
<proteinExistence type="predicted"/>
<dbReference type="PANTHER" id="PTHR30545">
    <property type="entry name" value="SUGAR FERMENTATION STIMULATION PROTEIN A"/>
    <property type="match status" value="1"/>
</dbReference>
<comment type="caution">
    <text evidence="3">The sequence shown here is derived from an EMBL/GenBank/DDBJ whole genome shotgun (WGS) entry which is preliminary data.</text>
</comment>
<reference evidence="3" key="1">
    <citation type="journal article" date="2020" name="mSystems">
        <title>Genome- and Community-Level Interaction Insights into Carbon Utilization and Element Cycling Functions of Hydrothermarchaeota in Hydrothermal Sediment.</title>
        <authorList>
            <person name="Zhou Z."/>
            <person name="Liu Y."/>
            <person name="Xu W."/>
            <person name="Pan J."/>
            <person name="Luo Z.H."/>
            <person name="Li M."/>
        </authorList>
    </citation>
    <scope>NUCLEOTIDE SEQUENCE [LARGE SCALE GENOMIC DNA]</scope>
    <source>
        <strain evidence="3">HyVt-570</strain>
    </source>
</reference>
<dbReference type="Gene3D" id="2.40.50.580">
    <property type="match status" value="1"/>
</dbReference>
<dbReference type="Pfam" id="PF17746">
    <property type="entry name" value="SfsA_N"/>
    <property type="match status" value="1"/>
</dbReference>
<sequence>MAFDVPFPASLEARFLERENRFVVRAVAGGEELRLHLPNTGRLTWLKPGTPLRYVSRSSGRTQGRVLLARDGEVWALLDSAYAEAGLPQLVRRWGWRWLSAQPRLEGQRLDGLVEDQEGRRRYLEMKSATHVEAGTACFPDAPSARARRHLELLAAHDGALVFAVLRADAERFAPCPVDPAFASALCGALEAGLWARAVRAVVSPAGLVWDAELPLYCGA</sequence>
<dbReference type="Gene3D" id="3.40.1350.60">
    <property type="match status" value="1"/>
</dbReference>
<protein>
    <submittedName>
        <fullName evidence="3">DNA/RNA nuclease SfsA</fullName>
    </submittedName>
</protein>
<evidence type="ECO:0000259" key="1">
    <source>
        <dbReference type="Pfam" id="PF03749"/>
    </source>
</evidence>
<name>A0A7C4VC43_9DEIN</name>
<dbReference type="EMBL" id="DRPZ01000140">
    <property type="protein sequence ID" value="HGY09446.1"/>
    <property type="molecule type" value="Genomic_DNA"/>
</dbReference>
<organism evidence="3">
    <name type="scientific">Oceanithermus profundus</name>
    <dbReference type="NCBI Taxonomy" id="187137"/>
    <lineage>
        <taxon>Bacteria</taxon>
        <taxon>Thermotogati</taxon>
        <taxon>Deinococcota</taxon>
        <taxon>Deinococci</taxon>
        <taxon>Thermales</taxon>
        <taxon>Thermaceae</taxon>
        <taxon>Oceanithermus</taxon>
    </lineage>
</organism>